<dbReference type="EMBL" id="JAGTJR010000018">
    <property type="protein sequence ID" value="KAH7046049.1"/>
    <property type="molecule type" value="Genomic_DNA"/>
</dbReference>
<protein>
    <submittedName>
        <fullName evidence="2">ASST-domain-containing protein</fullName>
    </submittedName>
</protein>
<evidence type="ECO:0000313" key="2">
    <source>
        <dbReference type="EMBL" id="KAH7046049.1"/>
    </source>
</evidence>
<dbReference type="InterPro" id="IPR039535">
    <property type="entry name" value="ASST-like"/>
</dbReference>
<keyword evidence="3" id="KW-1185">Reference proteome</keyword>
<evidence type="ECO:0000313" key="3">
    <source>
        <dbReference type="Proteomes" id="UP000774617"/>
    </source>
</evidence>
<evidence type="ECO:0000256" key="1">
    <source>
        <dbReference type="SAM" id="Phobius"/>
    </source>
</evidence>
<dbReference type="InterPro" id="IPR053143">
    <property type="entry name" value="Arylsulfate_ST"/>
</dbReference>
<reference evidence="2 3" key="1">
    <citation type="journal article" date="2021" name="Nat. Commun.">
        <title>Genetic determinants of endophytism in the Arabidopsis root mycobiome.</title>
        <authorList>
            <person name="Mesny F."/>
            <person name="Miyauchi S."/>
            <person name="Thiergart T."/>
            <person name="Pickel B."/>
            <person name="Atanasova L."/>
            <person name="Karlsson M."/>
            <person name="Huettel B."/>
            <person name="Barry K.W."/>
            <person name="Haridas S."/>
            <person name="Chen C."/>
            <person name="Bauer D."/>
            <person name="Andreopoulos W."/>
            <person name="Pangilinan J."/>
            <person name="LaButti K."/>
            <person name="Riley R."/>
            <person name="Lipzen A."/>
            <person name="Clum A."/>
            <person name="Drula E."/>
            <person name="Henrissat B."/>
            <person name="Kohler A."/>
            <person name="Grigoriev I.V."/>
            <person name="Martin F.M."/>
            <person name="Hacquard S."/>
        </authorList>
    </citation>
    <scope>NUCLEOTIDE SEQUENCE [LARGE SCALE GENOMIC DNA]</scope>
    <source>
        <strain evidence="2 3">MPI-SDFR-AT-0080</strain>
    </source>
</reference>
<organism evidence="2 3">
    <name type="scientific">Macrophomina phaseolina</name>
    <dbReference type="NCBI Taxonomy" id="35725"/>
    <lineage>
        <taxon>Eukaryota</taxon>
        <taxon>Fungi</taxon>
        <taxon>Dikarya</taxon>
        <taxon>Ascomycota</taxon>
        <taxon>Pezizomycotina</taxon>
        <taxon>Dothideomycetes</taxon>
        <taxon>Dothideomycetes incertae sedis</taxon>
        <taxon>Botryosphaeriales</taxon>
        <taxon>Botryosphaeriaceae</taxon>
        <taxon>Macrophomina</taxon>
    </lineage>
</organism>
<dbReference type="Pfam" id="PF14269">
    <property type="entry name" value="Arylsulfotran_2"/>
    <property type="match status" value="1"/>
</dbReference>
<accession>A0ABQ8G995</accession>
<gene>
    <name evidence="2" type="ORF">B0J12DRAFT_149847</name>
</gene>
<keyword evidence="1" id="KW-0812">Transmembrane</keyword>
<proteinExistence type="predicted"/>
<dbReference type="PANTHER" id="PTHR35340:SF9">
    <property type="entry name" value="ASST-DOMAIN-CONTAINING PROTEIN"/>
    <property type="match status" value="1"/>
</dbReference>
<comment type="caution">
    <text evidence="2">The sequence shown here is derived from an EMBL/GenBank/DDBJ whole genome shotgun (WGS) entry which is preliminary data.</text>
</comment>
<dbReference type="Proteomes" id="UP000774617">
    <property type="component" value="Unassembled WGS sequence"/>
</dbReference>
<name>A0ABQ8G995_9PEZI</name>
<keyword evidence="1" id="KW-0472">Membrane</keyword>
<sequence length="626" mass="68994">MNSTSGETSVASAPFYYSRPDINPPPVEISFLDPSAASSGYIFLAPWSHSEMSSIDAGPYIFDNSGKLVWAGAADFGGVSAHSPHVCQWKSRDHLCFFLGASHHGFGRGVGIILDSTYRIAATVQVGGSAMSAGDMHEFRLVNGRSALISIYQVVPYDLSPFGITDRIGWVAESVFQEIRISDGQVLFEWSSLEHDQTSPRNAVVLPGATAIGGNGLDPGTPWDYFHINSIDKCRDGDYLVSSRHMSTIYKISRIDGRVIWQLSGQDSHSLNHTLLHPAYHKDFNFSSQHDVKLVSENKTHSILSFFDNASDDWSSTAAHSRGMVIALDHEAQTATLLSEHSPESATHQMLSGSQGSLQLLQNNNAFIGWGKWPFFSEHSANGTTVLWGQFAANASDTDIMSYRVRKFDWTATPHDSPTMFAYSRNASAEAGTVLYVSWNGATEVAAWRFYHAVDAATDTGQDMDGRAWRILGTANKTGFETRFRTREYAKWVFAEAVGKDGKAIRRSRISKVFVPSGRLRDVCDEWGCPAMLPDPAASINGKLKADKVNWGAIGHHGEPRFRTQYPPQPPAELPSLAWQVVPQLIALALVFGFIASLWAAPKLYTSLERQGKRKWYQEAESTDNI</sequence>
<feature type="transmembrane region" description="Helical" evidence="1">
    <location>
        <begin position="585"/>
        <end position="605"/>
    </location>
</feature>
<dbReference type="PANTHER" id="PTHR35340">
    <property type="entry name" value="PQQ ENZYME REPEAT PROTEIN-RELATED"/>
    <property type="match status" value="1"/>
</dbReference>
<keyword evidence="1" id="KW-1133">Transmembrane helix</keyword>